<sequence length="167" mass="19027">MDLEGCHFQYTNLKDASFKQCQMAMCNFEGADCFGIEFRECDLKGANFARARFANQVSHTMYFCSAYITGCNLSYTNFERIIIEKCDLFENRWIGANLQGASFRESDLSRGVFSSDAWPQFRFQGADLCHVELEGLDPRRVDLTGVKICDWQQAQLLEPLGLIVMPA</sequence>
<dbReference type="InterPro" id="IPR051082">
    <property type="entry name" value="Pentapeptide-BTB/POZ_domain"/>
</dbReference>
<reference evidence="2" key="1">
    <citation type="submission" date="2014-09" db="EMBL/GenBank/DDBJ databases">
        <title>Vibrio variabilis JCM 19239. (C206) whole genome shotgun sequence.</title>
        <authorList>
            <person name="Sawabe T."/>
            <person name="Meirelles P."/>
            <person name="Nakanishi M."/>
            <person name="Sayaka M."/>
            <person name="Hattori M."/>
            <person name="Ohkuma M."/>
        </authorList>
    </citation>
    <scope>NUCLEOTIDE SEQUENCE [LARGE SCALE GENOMIC DNA]</scope>
    <source>
        <strain evidence="2">JCM 19239</strain>
    </source>
</reference>
<name>A0ABQ0JI31_9VIBR</name>
<dbReference type="SUPFAM" id="SSF141571">
    <property type="entry name" value="Pentapeptide repeat-like"/>
    <property type="match status" value="1"/>
</dbReference>
<evidence type="ECO:0000313" key="1">
    <source>
        <dbReference type="EMBL" id="GAL28428.1"/>
    </source>
</evidence>
<dbReference type="Pfam" id="PF00805">
    <property type="entry name" value="Pentapeptide"/>
    <property type="match status" value="2"/>
</dbReference>
<dbReference type="PANTHER" id="PTHR14136:SF17">
    <property type="entry name" value="BTB_POZ DOMAIN-CONTAINING PROTEIN KCTD9"/>
    <property type="match status" value="1"/>
</dbReference>
<dbReference type="PANTHER" id="PTHR14136">
    <property type="entry name" value="BTB_POZ DOMAIN-CONTAINING PROTEIN KCTD9"/>
    <property type="match status" value="1"/>
</dbReference>
<gene>
    <name evidence="1" type="ORF">JCM19239_4868</name>
</gene>
<dbReference type="Gene3D" id="2.160.20.80">
    <property type="entry name" value="E3 ubiquitin-protein ligase SopA"/>
    <property type="match status" value="1"/>
</dbReference>
<comment type="caution">
    <text evidence="1">The sequence shown here is derived from an EMBL/GenBank/DDBJ whole genome shotgun (WGS) entry which is preliminary data.</text>
</comment>
<protein>
    <submittedName>
        <fullName evidence="1">Qnr protein</fullName>
    </submittedName>
</protein>
<keyword evidence="2" id="KW-1185">Reference proteome</keyword>
<proteinExistence type="predicted"/>
<accession>A0ABQ0JI31</accession>
<dbReference type="NCBIfam" id="NF033086">
    <property type="entry name" value="penta_rpt_Qnr"/>
    <property type="match status" value="1"/>
</dbReference>
<evidence type="ECO:0000313" key="2">
    <source>
        <dbReference type="Proteomes" id="UP000029223"/>
    </source>
</evidence>
<dbReference type="Proteomes" id="UP000029223">
    <property type="component" value="Unassembled WGS sequence"/>
</dbReference>
<dbReference type="InterPro" id="IPR001646">
    <property type="entry name" value="5peptide_repeat"/>
</dbReference>
<dbReference type="EMBL" id="BBMS01000043">
    <property type="protein sequence ID" value="GAL28428.1"/>
    <property type="molecule type" value="Genomic_DNA"/>
</dbReference>
<organism evidence="1 2">
    <name type="scientific">Vibrio variabilis</name>
    <dbReference type="NCBI Taxonomy" id="990271"/>
    <lineage>
        <taxon>Bacteria</taxon>
        <taxon>Pseudomonadati</taxon>
        <taxon>Pseudomonadota</taxon>
        <taxon>Gammaproteobacteria</taxon>
        <taxon>Vibrionales</taxon>
        <taxon>Vibrionaceae</taxon>
        <taxon>Vibrio</taxon>
    </lineage>
</organism>